<feature type="compositionally biased region" description="Polar residues" evidence="15">
    <location>
        <begin position="402"/>
        <end position="413"/>
    </location>
</feature>
<feature type="compositionally biased region" description="Basic and acidic residues" evidence="15">
    <location>
        <begin position="1121"/>
        <end position="1131"/>
    </location>
</feature>
<dbReference type="NCBIfam" id="TIGR00614">
    <property type="entry name" value="recQ_fam"/>
    <property type="match status" value="1"/>
</dbReference>
<evidence type="ECO:0000256" key="5">
    <source>
        <dbReference type="ARBA" id="ARBA00022801"/>
    </source>
</evidence>
<name>Q6CR11_KLULA</name>
<evidence type="ECO:0000256" key="1">
    <source>
        <dbReference type="ARBA" id="ARBA00004123"/>
    </source>
</evidence>
<keyword evidence="5" id="KW-0378">Hydrolase</keyword>
<evidence type="ECO:0000256" key="2">
    <source>
        <dbReference type="ARBA" id="ARBA00005446"/>
    </source>
</evidence>
<dbReference type="Gene3D" id="1.10.10.10">
    <property type="entry name" value="Winged helix-like DNA-binding domain superfamily/Winged helix DNA-binding domain"/>
    <property type="match status" value="1"/>
</dbReference>
<keyword evidence="7" id="KW-0067">ATP-binding</keyword>
<feature type="region of interest" description="Disordered" evidence="15">
    <location>
        <begin position="1116"/>
        <end position="1141"/>
    </location>
</feature>
<dbReference type="GO" id="GO:0006260">
    <property type="term" value="P:DNA replication"/>
    <property type="evidence" value="ECO:0007669"/>
    <property type="project" value="InterPro"/>
</dbReference>
<dbReference type="HOGENOM" id="CLU_001103_22_1_1"/>
<dbReference type="EC" id="5.6.2.4" evidence="13"/>
<dbReference type="Pfam" id="PF16124">
    <property type="entry name" value="RecQ_Zn_bind"/>
    <property type="match status" value="1"/>
</dbReference>
<dbReference type="PROSITE" id="PS51194">
    <property type="entry name" value="HELICASE_CTER"/>
    <property type="match status" value="1"/>
</dbReference>
<dbReference type="eggNOG" id="KOG0351">
    <property type="taxonomic scope" value="Eukaryota"/>
</dbReference>
<feature type="domain" description="Helicase C-terminal" evidence="17">
    <location>
        <begin position="792"/>
        <end position="952"/>
    </location>
</feature>
<evidence type="ECO:0000259" key="16">
    <source>
        <dbReference type="PROSITE" id="PS51192"/>
    </source>
</evidence>
<dbReference type="InterPro" id="IPR032284">
    <property type="entry name" value="RecQ_Zn-bd"/>
</dbReference>
<dbReference type="InterPro" id="IPR004589">
    <property type="entry name" value="DNA_helicase_ATP-dep_RecQ"/>
</dbReference>
<feature type="compositionally biased region" description="Low complexity" evidence="15">
    <location>
        <begin position="425"/>
        <end position="435"/>
    </location>
</feature>
<dbReference type="CDD" id="cd18794">
    <property type="entry name" value="SF2_C_RecQ"/>
    <property type="match status" value="1"/>
</dbReference>
<feature type="compositionally biased region" description="Polar residues" evidence="15">
    <location>
        <begin position="265"/>
        <end position="279"/>
    </location>
</feature>
<protein>
    <recommendedName>
        <fullName evidence="13">DNA 3'-5' helicase</fullName>
        <ecNumber evidence="13">5.6.2.4</ecNumber>
    </recommendedName>
</protein>
<dbReference type="EMBL" id="CR382124">
    <property type="protein sequence ID" value="CAH00724.1"/>
    <property type="molecule type" value="Genomic_DNA"/>
</dbReference>
<evidence type="ECO:0000313" key="19">
    <source>
        <dbReference type="Proteomes" id="UP000000598"/>
    </source>
</evidence>
<dbReference type="InParanoid" id="Q6CR11"/>
<evidence type="ECO:0000256" key="9">
    <source>
        <dbReference type="ARBA" id="ARBA00023204"/>
    </source>
</evidence>
<evidence type="ECO:0000256" key="3">
    <source>
        <dbReference type="ARBA" id="ARBA00022741"/>
    </source>
</evidence>
<evidence type="ECO:0000256" key="4">
    <source>
        <dbReference type="ARBA" id="ARBA00022763"/>
    </source>
</evidence>
<dbReference type="Gene3D" id="3.40.50.300">
    <property type="entry name" value="P-loop containing nucleotide triphosphate hydrolases"/>
    <property type="match status" value="2"/>
</dbReference>
<feature type="region of interest" description="Disordered" evidence="15">
    <location>
        <begin position="1333"/>
        <end position="1367"/>
    </location>
</feature>
<dbReference type="InterPro" id="IPR011545">
    <property type="entry name" value="DEAD/DEAH_box_helicase_dom"/>
</dbReference>
<dbReference type="PANTHER" id="PTHR13710">
    <property type="entry name" value="DNA HELICASE RECQ FAMILY MEMBER"/>
    <property type="match status" value="1"/>
</dbReference>
<evidence type="ECO:0000313" key="18">
    <source>
        <dbReference type="EMBL" id="CAH00724.1"/>
    </source>
</evidence>
<dbReference type="GO" id="GO:0000724">
    <property type="term" value="P:double-strand break repair via homologous recombination"/>
    <property type="evidence" value="ECO:0007669"/>
    <property type="project" value="TreeGrafter"/>
</dbReference>
<feature type="region of interest" description="Disordered" evidence="15">
    <location>
        <begin position="362"/>
        <end position="437"/>
    </location>
</feature>
<dbReference type="FunCoup" id="Q6CR11">
    <property type="interactions" value="483"/>
</dbReference>
<evidence type="ECO:0000256" key="8">
    <source>
        <dbReference type="ARBA" id="ARBA00023125"/>
    </source>
</evidence>
<sequence length="1367" mass="154391">MVKPSHNLRREHKWLKDTEAYLPDKSVLGILQKHVTAKRSATLNSGVENDLARRTGSTLDQVPRNLTSSMPVSSGAVTTAQTAVAGTWDEGSYTNTTIAVATVLDSDGDSDLELIADRPSANNSNVTSSITAQITQKTEINTNGKSTSDQDLHRLVSLLWQQSELLQEKCEILESTSLSQDNKRSKIGSFINPTLNRIKQQISAMDNLLPSLPQARAVPDLQSFPAVSRNASASISRRNSPTPHATESVNPIPSEDIDIDIPSSQTQLTQQHNSSSPKIQPSRRLRHRDPNQNYYIPTLSQMDENPHLLQESLLSKRRTTSTNNNIHHNDNDSDASAEAESEDSHFLTTMEEDQIYDNELHESDKDFVVDGNYLDYDEGPEADAEYHEEDDSNVPFEKERSSNQIIIDSSPGSSPRHLNPPSQPPLQQQTQNTSQEFQPTPQLRLLDDDDVEFLEDPISESLPQDHTVAVHSEEFEPLSDTDLEEFDAEREDQTQFDEIKELDDDLKIISEAKLDAEDVPLSFAIKKEPKSLDTQLQTELVPVPEVIEDDDFSMADLEPYMEETEKCTRENSVQPQYAWTSEMYHKLRHVFGLDSFRPNQLEAVNATLQGKDAFVLMPTGGGKSLCYQLPAIVKSGRTSGTTIVVSPLISLMQDQVEHLLAKDIKASMFSSKGTAEQRRMTFNLFMNGLLELVYISPEMIKASVQCKKAISKLYEHGKLARIVVDEAHCVSNWGHDFRPDYKELSFFKQEYPDIPMIALTATASEQVRMDIIHNLQLNNPVFLKQSFNRTNLFYQVLKKEKNSIFQMCDMIRTKFKNQTGIIYCHSKNSCEQTSALMQKNGVKCAFYHAGMDPDERFQVQQDWQADRVQVICATVAFGMGIDKPDVRFVFHFTVPRTLEGYYQETGRAGRDGNFSQCIMYYSFRDVRTIQTMIQKDKNLDMINKEKHLDKLQQVMQYCDNRTDCRRQLVLSYFNEQFDPKDCGKNCDNCKNSSNIVYQTKDVTEESKDIANLIKSIQDSKVTLIHCQDVYKGSKYQKIVQLGHHQSPYHGMGKDWKKADIERIFFKLVTERILNEYSVSTGRGFFSTYVKLGPRAKDLFKGKLKVEIRFVATEETTGSNRYSDKNGKEGPAHNHSARAISGRSLTDKSNMAVLSTPNVSRSFTTNSSDIHPGSAKDHINRFRYSEMADARSSPVQLTNGVSYVSSQEQAHITKCFNLLKDIAINVSSKFNFPNDTMLISDAILWKAANKLPADQASFANLNGSNDPALAKRFKYFSATLKKCKKERHHIIVVSSDKSLPTTTETGDRSEYFNGNEGIDDSAVISQIKEIMFASSSTSSQNATYSQKRSKPKASGRGWKKSWKYSKRK</sequence>
<dbReference type="GO" id="GO:0031573">
    <property type="term" value="P:mitotic intra-S DNA damage checkpoint signaling"/>
    <property type="evidence" value="ECO:0007669"/>
    <property type="project" value="UniProtKB-ARBA"/>
</dbReference>
<evidence type="ECO:0000256" key="11">
    <source>
        <dbReference type="ARBA" id="ARBA00023242"/>
    </source>
</evidence>
<keyword evidence="19" id="KW-1185">Reference proteome</keyword>
<dbReference type="InterPro" id="IPR001650">
    <property type="entry name" value="Helicase_C-like"/>
</dbReference>
<accession>Q6CR11</accession>
<evidence type="ECO:0000259" key="17">
    <source>
        <dbReference type="PROSITE" id="PS51194"/>
    </source>
</evidence>
<dbReference type="SMART" id="SM00956">
    <property type="entry name" value="RQC"/>
    <property type="match status" value="1"/>
</dbReference>
<keyword evidence="10" id="KW-0413">Isomerase</keyword>
<proteinExistence type="inferred from homology"/>
<gene>
    <name evidence="18" type="ORF">KLLA0_D12694g</name>
</gene>
<keyword evidence="4" id="KW-0227">DNA damage</keyword>
<dbReference type="PROSITE" id="PS51192">
    <property type="entry name" value="HELICASE_ATP_BIND_1"/>
    <property type="match status" value="1"/>
</dbReference>
<dbReference type="OMA" id="HRESTWR"/>
<dbReference type="SUPFAM" id="SSF52540">
    <property type="entry name" value="P-loop containing nucleoside triphosphate hydrolases"/>
    <property type="match status" value="2"/>
</dbReference>
<evidence type="ECO:0000256" key="7">
    <source>
        <dbReference type="ARBA" id="ARBA00022840"/>
    </source>
</evidence>
<dbReference type="PaxDb" id="284590-Q6CR11"/>
<feature type="domain" description="Helicase ATP-binding" evidence="16">
    <location>
        <begin position="604"/>
        <end position="781"/>
    </location>
</feature>
<evidence type="ECO:0000256" key="10">
    <source>
        <dbReference type="ARBA" id="ARBA00023235"/>
    </source>
</evidence>
<dbReference type="FunFam" id="1.10.10.10:FF:000495">
    <property type="entry name" value="RecQ family helicase MusN"/>
    <property type="match status" value="1"/>
</dbReference>
<dbReference type="InterPro" id="IPR022758">
    <property type="entry name" value="Helicase_Sgs1"/>
</dbReference>
<dbReference type="SMART" id="SM00490">
    <property type="entry name" value="HELICc"/>
    <property type="match status" value="1"/>
</dbReference>
<dbReference type="Pfam" id="PF09382">
    <property type="entry name" value="RQC"/>
    <property type="match status" value="1"/>
</dbReference>
<keyword evidence="11" id="KW-0539">Nucleus</keyword>
<dbReference type="Pfam" id="PF11408">
    <property type="entry name" value="Helicase_Sgs1"/>
    <property type="match status" value="1"/>
</dbReference>
<dbReference type="Pfam" id="PF00271">
    <property type="entry name" value="Helicase_C"/>
    <property type="match status" value="1"/>
</dbReference>
<dbReference type="PROSITE" id="PS00690">
    <property type="entry name" value="DEAH_ATP_HELICASE"/>
    <property type="match status" value="1"/>
</dbReference>
<keyword evidence="6" id="KW-0347">Helicase</keyword>
<comment type="catalytic activity">
    <reaction evidence="14">
        <text>ATP + H2O = ADP + phosphate + H(+)</text>
        <dbReference type="Rhea" id="RHEA:13065"/>
        <dbReference type="ChEBI" id="CHEBI:15377"/>
        <dbReference type="ChEBI" id="CHEBI:15378"/>
        <dbReference type="ChEBI" id="CHEBI:30616"/>
        <dbReference type="ChEBI" id="CHEBI:43474"/>
        <dbReference type="ChEBI" id="CHEBI:456216"/>
    </reaction>
</comment>
<dbReference type="CDD" id="cd17920">
    <property type="entry name" value="DEXHc_RecQ"/>
    <property type="match status" value="1"/>
</dbReference>
<comment type="similarity">
    <text evidence="2">Belongs to the helicase family. RecQ subfamily.</text>
</comment>
<dbReference type="SUPFAM" id="SSF47819">
    <property type="entry name" value="HRDC-like"/>
    <property type="match status" value="1"/>
</dbReference>
<feature type="compositionally biased region" description="Basic residues" evidence="15">
    <location>
        <begin position="1346"/>
        <end position="1367"/>
    </location>
</feature>
<dbReference type="InterPro" id="IPR044876">
    <property type="entry name" value="HRDC_dom_sf"/>
</dbReference>
<evidence type="ECO:0000256" key="14">
    <source>
        <dbReference type="ARBA" id="ARBA00049360"/>
    </source>
</evidence>
<keyword evidence="3" id="KW-0547">Nucleotide-binding</keyword>
<feature type="compositionally biased region" description="Low complexity" evidence="15">
    <location>
        <begin position="1333"/>
        <end position="1345"/>
    </location>
</feature>
<feature type="region of interest" description="Disordered" evidence="15">
    <location>
        <begin position="319"/>
        <end position="344"/>
    </location>
</feature>
<dbReference type="KEGG" id="kla:KLLA0_D12694g"/>
<comment type="catalytic activity">
    <reaction evidence="12">
        <text>Couples ATP hydrolysis with the unwinding of duplex DNA by translocating in the 3'-5' direction.</text>
        <dbReference type="EC" id="5.6.2.4"/>
    </reaction>
</comment>
<dbReference type="InterPro" id="IPR010997">
    <property type="entry name" value="HRDC-like_sf"/>
</dbReference>
<evidence type="ECO:0000256" key="15">
    <source>
        <dbReference type="SAM" id="MobiDB-lite"/>
    </source>
</evidence>
<dbReference type="InterPro" id="IPR036388">
    <property type="entry name" value="WH-like_DNA-bd_sf"/>
</dbReference>
<dbReference type="FunFam" id="3.40.50.300:FF:000296">
    <property type="entry name" value="ATP-dependent DNA helicase RecQ"/>
    <property type="match status" value="1"/>
</dbReference>
<feature type="region of interest" description="Disordered" evidence="15">
    <location>
        <begin position="232"/>
        <end position="290"/>
    </location>
</feature>
<keyword evidence="8" id="KW-0238">DNA-binding</keyword>
<dbReference type="InterPro" id="IPR027417">
    <property type="entry name" value="P-loop_NTPase"/>
</dbReference>
<dbReference type="GO" id="GO:0000729">
    <property type="term" value="P:DNA double-strand break processing"/>
    <property type="evidence" value="ECO:0007669"/>
    <property type="project" value="UniProtKB-ARBA"/>
</dbReference>
<feature type="compositionally biased region" description="Acidic residues" evidence="15">
    <location>
        <begin position="375"/>
        <end position="392"/>
    </location>
</feature>
<dbReference type="GO" id="GO:0003677">
    <property type="term" value="F:DNA binding"/>
    <property type="evidence" value="ECO:0007669"/>
    <property type="project" value="UniProtKB-KW"/>
</dbReference>
<evidence type="ECO:0000256" key="13">
    <source>
        <dbReference type="ARBA" id="ARBA00034808"/>
    </source>
</evidence>
<dbReference type="GO" id="GO:0031422">
    <property type="term" value="C:RecQ family helicase-topoisomerase III complex"/>
    <property type="evidence" value="ECO:0007669"/>
    <property type="project" value="UniProtKB-ARBA"/>
</dbReference>
<dbReference type="InterPro" id="IPR002464">
    <property type="entry name" value="DNA/RNA_helicase_DEAH_CS"/>
</dbReference>
<reference evidence="18 19" key="1">
    <citation type="journal article" date="2004" name="Nature">
        <title>Genome evolution in yeasts.</title>
        <authorList>
            <consortium name="Genolevures"/>
            <person name="Dujon B."/>
            <person name="Sherman D."/>
            <person name="Fischer G."/>
            <person name="Durrens P."/>
            <person name="Casaregola S."/>
            <person name="Lafontaine I."/>
            <person name="de Montigny J."/>
            <person name="Marck C."/>
            <person name="Neuveglise C."/>
            <person name="Talla E."/>
            <person name="Goffard N."/>
            <person name="Frangeul L."/>
            <person name="Aigle M."/>
            <person name="Anthouard V."/>
            <person name="Babour A."/>
            <person name="Barbe V."/>
            <person name="Barnay S."/>
            <person name="Blanchin S."/>
            <person name="Beckerich J.M."/>
            <person name="Beyne E."/>
            <person name="Bleykasten C."/>
            <person name="Boisrame A."/>
            <person name="Boyer J."/>
            <person name="Cattolico L."/>
            <person name="Confanioleri F."/>
            <person name="de Daruvar A."/>
            <person name="Despons L."/>
            <person name="Fabre E."/>
            <person name="Fairhead C."/>
            <person name="Ferry-Dumazet H."/>
            <person name="Groppi A."/>
            <person name="Hantraye F."/>
            <person name="Hennequin C."/>
            <person name="Jauniaux N."/>
            <person name="Joyet P."/>
            <person name="Kachouri R."/>
            <person name="Kerrest A."/>
            <person name="Koszul R."/>
            <person name="Lemaire M."/>
            <person name="Lesur I."/>
            <person name="Ma L."/>
            <person name="Muller H."/>
            <person name="Nicaud J.M."/>
            <person name="Nikolski M."/>
            <person name="Oztas S."/>
            <person name="Ozier-Kalogeropoulos O."/>
            <person name="Pellenz S."/>
            <person name="Potier S."/>
            <person name="Richard G.F."/>
            <person name="Straub M.L."/>
            <person name="Suleau A."/>
            <person name="Swennene D."/>
            <person name="Tekaia F."/>
            <person name="Wesolowski-Louvel M."/>
            <person name="Westhof E."/>
            <person name="Wirth B."/>
            <person name="Zeniou-Meyer M."/>
            <person name="Zivanovic I."/>
            <person name="Bolotin-Fukuhara M."/>
            <person name="Thierry A."/>
            <person name="Bouchier C."/>
            <person name="Caudron B."/>
            <person name="Scarpelli C."/>
            <person name="Gaillardin C."/>
            <person name="Weissenbach J."/>
            <person name="Wincker P."/>
            <person name="Souciet J.L."/>
        </authorList>
    </citation>
    <scope>NUCLEOTIDE SEQUENCE [LARGE SCALE GENOMIC DNA]</scope>
    <source>
        <strain evidence="19">ATCC 8585 / CBS 2359 / DSM 70799 / NBRC 1267 / NRRL Y-1140 / WM37</strain>
    </source>
</reference>
<dbReference type="STRING" id="284590.Q6CR11"/>
<dbReference type="Proteomes" id="UP000000598">
    <property type="component" value="Chromosome D"/>
</dbReference>
<dbReference type="Pfam" id="PF00270">
    <property type="entry name" value="DEAD"/>
    <property type="match status" value="1"/>
</dbReference>
<dbReference type="GO" id="GO:0005737">
    <property type="term" value="C:cytoplasm"/>
    <property type="evidence" value="ECO:0007669"/>
    <property type="project" value="TreeGrafter"/>
</dbReference>
<evidence type="ECO:0000256" key="6">
    <source>
        <dbReference type="ARBA" id="ARBA00022806"/>
    </source>
</evidence>
<dbReference type="GO" id="GO:0005524">
    <property type="term" value="F:ATP binding"/>
    <property type="evidence" value="ECO:0007669"/>
    <property type="project" value="UniProtKB-KW"/>
</dbReference>
<dbReference type="GO" id="GO:0043138">
    <property type="term" value="F:3'-5' DNA helicase activity"/>
    <property type="evidence" value="ECO:0007669"/>
    <property type="project" value="UniProtKB-EC"/>
</dbReference>
<dbReference type="FunFam" id="3.40.50.300:FF:000340">
    <property type="entry name" value="Bloom syndrome, RecQ helicase"/>
    <property type="match status" value="1"/>
</dbReference>
<dbReference type="GO" id="GO:0005634">
    <property type="term" value="C:nucleus"/>
    <property type="evidence" value="ECO:0007669"/>
    <property type="project" value="UniProtKB-SubCell"/>
</dbReference>
<dbReference type="Gene3D" id="1.10.150.80">
    <property type="entry name" value="HRDC domain"/>
    <property type="match status" value="1"/>
</dbReference>
<dbReference type="GO" id="GO:0006312">
    <property type="term" value="P:mitotic recombination"/>
    <property type="evidence" value="ECO:0007669"/>
    <property type="project" value="UniProtKB-ARBA"/>
</dbReference>
<dbReference type="InterPro" id="IPR014001">
    <property type="entry name" value="Helicase_ATP-bd"/>
</dbReference>
<dbReference type="InterPro" id="IPR018982">
    <property type="entry name" value="RQC_domain"/>
</dbReference>
<keyword evidence="9" id="KW-0234">DNA repair</keyword>
<dbReference type="GO" id="GO:0016787">
    <property type="term" value="F:hydrolase activity"/>
    <property type="evidence" value="ECO:0007669"/>
    <property type="project" value="UniProtKB-KW"/>
</dbReference>
<feature type="compositionally biased region" description="Acidic residues" evidence="15">
    <location>
        <begin position="332"/>
        <end position="341"/>
    </location>
</feature>
<dbReference type="SMART" id="SM00487">
    <property type="entry name" value="DEXDc"/>
    <property type="match status" value="1"/>
</dbReference>
<dbReference type="PANTHER" id="PTHR13710:SF153">
    <property type="entry name" value="RECQ-LIKE DNA HELICASE BLM"/>
    <property type="match status" value="1"/>
</dbReference>
<evidence type="ECO:0000256" key="12">
    <source>
        <dbReference type="ARBA" id="ARBA00034617"/>
    </source>
</evidence>
<organism evidence="18 19">
    <name type="scientific">Kluyveromyces lactis (strain ATCC 8585 / CBS 2359 / DSM 70799 / NBRC 1267 / NRRL Y-1140 / WM37)</name>
    <name type="common">Yeast</name>
    <name type="synonym">Candida sphaerica</name>
    <dbReference type="NCBI Taxonomy" id="284590"/>
    <lineage>
        <taxon>Eukaryota</taxon>
        <taxon>Fungi</taxon>
        <taxon>Dikarya</taxon>
        <taxon>Ascomycota</taxon>
        <taxon>Saccharomycotina</taxon>
        <taxon>Saccharomycetes</taxon>
        <taxon>Saccharomycetales</taxon>
        <taxon>Saccharomycetaceae</taxon>
        <taxon>Kluyveromyces</taxon>
    </lineage>
</organism>
<comment type="subcellular location">
    <subcellularLocation>
        <location evidence="1">Nucleus</location>
    </subcellularLocation>
</comment>
<dbReference type="GO" id="GO:0009378">
    <property type="term" value="F:four-way junction helicase activity"/>
    <property type="evidence" value="ECO:0007669"/>
    <property type="project" value="TreeGrafter"/>
</dbReference>